<dbReference type="RefSeq" id="WP_095524348.1">
    <property type="nucleotide sequence ID" value="NZ_MDUX01000020.1"/>
</dbReference>
<evidence type="ECO:0000313" key="3">
    <source>
        <dbReference type="Proteomes" id="UP000216107"/>
    </source>
</evidence>
<dbReference type="Proteomes" id="UP000216107">
    <property type="component" value="Unassembled WGS sequence"/>
</dbReference>
<evidence type="ECO:0000313" key="2">
    <source>
        <dbReference type="EMBL" id="PAS93489.1"/>
    </source>
</evidence>
<dbReference type="EMBL" id="MDUX01000020">
    <property type="protein sequence ID" value="KAF7599468.1"/>
    <property type="molecule type" value="Genomic_DNA"/>
</dbReference>
<comment type="caution">
    <text evidence="2">The sequence shown here is derived from an EMBL/GenBank/DDBJ whole genome shotgun (WGS) entry which is preliminary data.</text>
</comment>
<reference evidence="2 3" key="2">
    <citation type="submission" date="2017-07" db="EMBL/GenBank/DDBJ databases">
        <title>Candidatus Dactylopiibacterium carminicum, a nitrogen-fixing symbiont of the cochineal insect Dactylopius coccus and Dactylopius opuntiae (Hemiptera: Coccoidea: Dactylopiidae).</title>
        <authorList>
            <person name="Vera A."/>
        </authorList>
    </citation>
    <scope>NUCLEOTIDE SEQUENCE [LARGE SCALE GENOMIC DNA]</scope>
    <source>
        <strain evidence="2 3">NFDCM</strain>
    </source>
</reference>
<protein>
    <submittedName>
        <fullName evidence="2">Uncharacterized protein</fullName>
    </submittedName>
</protein>
<reference evidence="1 4" key="1">
    <citation type="submission" date="2016-08" db="EMBL/GenBank/DDBJ databases">
        <title>Candidatus Dactylopiibacterium carminicum genome sequence.</title>
        <authorList>
            <person name="Ramirez-Puebla S.T."/>
            <person name="Ormeno-Orrillo E."/>
            <person name="Vera-Ponce De Leon A."/>
            <person name="Luis L."/>
            <person name="Sanchez-Flores A."/>
            <person name="Monica R."/>
            <person name="Martinez-Romero E."/>
        </authorList>
    </citation>
    <scope>NUCLEOTIDE SEQUENCE [LARGE SCALE GENOMIC DNA]</scope>
    <source>
        <strain evidence="1">END1</strain>
    </source>
</reference>
<gene>
    <name evidence="1" type="ORF">BGI27_07870</name>
    <name evidence="2" type="ORF">CGU29_07370</name>
</gene>
<dbReference type="Proteomes" id="UP000623509">
    <property type="component" value="Unassembled WGS sequence"/>
</dbReference>
<sequence>MHNLYQQFRQLLPDAPLQAGTVLEVGSGVALVVLPGGGLIRARGNATVGQTVFVRDDVIEGAAPSLPMEVIDI</sequence>
<name>A0A272ETR3_9RHOO</name>
<evidence type="ECO:0000313" key="1">
    <source>
        <dbReference type="EMBL" id="KAF7599468.1"/>
    </source>
</evidence>
<dbReference type="OrthoDB" id="7066409at2"/>
<keyword evidence="4" id="KW-1185">Reference proteome</keyword>
<accession>A0A272ETR3</accession>
<dbReference type="AlphaFoldDB" id="A0A272ETR3"/>
<organism evidence="2 3">
    <name type="scientific">Candidatus Dactylopiibacterium carminicum</name>
    <dbReference type="NCBI Taxonomy" id="857335"/>
    <lineage>
        <taxon>Bacteria</taxon>
        <taxon>Pseudomonadati</taxon>
        <taxon>Pseudomonadota</taxon>
        <taxon>Betaproteobacteria</taxon>
        <taxon>Rhodocyclales</taxon>
        <taxon>Rhodocyclaceae</taxon>
        <taxon>Candidatus Dactylopiibacterium</taxon>
    </lineage>
</organism>
<proteinExistence type="predicted"/>
<dbReference type="EMBL" id="NMRN01000016">
    <property type="protein sequence ID" value="PAS93489.1"/>
    <property type="molecule type" value="Genomic_DNA"/>
</dbReference>
<evidence type="ECO:0000313" key="4">
    <source>
        <dbReference type="Proteomes" id="UP000623509"/>
    </source>
</evidence>